<evidence type="ECO:0000313" key="2">
    <source>
        <dbReference type="Proteomes" id="UP001161065"/>
    </source>
</evidence>
<dbReference type="EMBL" id="JAOCEK010000008">
    <property type="protein sequence ID" value="MDH1334959.1"/>
    <property type="molecule type" value="Genomic_DNA"/>
</dbReference>
<proteinExistence type="predicted"/>
<evidence type="ECO:0000313" key="1">
    <source>
        <dbReference type="EMBL" id="MDH1334959.1"/>
    </source>
</evidence>
<protein>
    <submittedName>
        <fullName evidence="1">Uncharacterized protein</fullName>
    </submittedName>
</protein>
<dbReference type="RefSeq" id="WP_280008325.1">
    <property type="nucleotide sequence ID" value="NZ_JAOCEK010000008.1"/>
</dbReference>
<dbReference type="AlphaFoldDB" id="A0AA42Q177"/>
<sequence>MNKKRMMIVSNKIDEILFIVAFMNNNPETFTKSQFDKMGEFLEMLELIGAIKIEHIDDKKIRVTKL</sequence>
<dbReference type="Proteomes" id="UP001161065">
    <property type="component" value="Unassembled WGS sequence"/>
</dbReference>
<organism evidence="1 2">
    <name type="scientific">Comamonas thiooxydans</name>
    <dbReference type="NCBI Taxonomy" id="363952"/>
    <lineage>
        <taxon>Bacteria</taxon>
        <taxon>Pseudomonadati</taxon>
        <taxon>Pseudomonadota</taxon>
        <taxon>Betaproteobacteria</taxon>
        <taxon>Burkholderiales</taxon>
        <taxon>Comamonadaceae</taxon>
        <taxon>Comamonas</taxon>
    </lineage>
</organism>
<gene>
    <name evidence="1" type="ORF">N5D63_12515</name>
</gene>
<accession>A0AA42Q177</accession>
<reference evidence="1" key="1">
    <citation type="submission" date="2022-09" db="EMBL/GenBank/DDBJ databases">
        <title>Intensive care unit water sources are persistently colonized with multi-drug resistant bacteria and are the site of extensive horizontal gene transfer of antibiotic resistance genes.</title>
        <authorList>
            <person name="Diorio-Toth L."/>
        </authorList>
    </citation>
    <scope>NUCLEOTIDE SEQUENCE</scope>
    <source>
        <strain evidence="1">GD03832</strain>
    </source>
</reference>
<comment type="caution">
    <text evidence="1">The sequence shown here is derived from an EMBL/GenBank/DDBJ whole genome shotgun (WGS) entry which is preliminary data.</text>
</comment>
<name>A0AA42Q177_9BURK</name>